<dbReference type="Pfam" id="PF13087">
    <property type="entry name" value="AAA_12"/>
    <property type="match status" value="1"/>
</dbReference>
<dbReference type="InterPro" id="IPR027417">
    <property type="entry name" value="P-loop_NTPase"/>
</dbReference>
<dbReference type="Gene3D" id="3.40.50.300">
    <property type="entry name" value="P-loop containing nucleotide triphosphate hydrolases"/>
    <property type="match status" value="2"/>
</dbReference>
<protein>
    <recommendedName>
        <fullName evidence="6">DNA2/NAM7 helicase-like C-terminal domain-containing protein</fullName>
    </recommendedName>
</protein>
<evidence type="ECO:0000256" key="1">
    <source>
        <dbReference type="ARBA" id="ARBA00022806"/>
    </source>
</evidence>
<organism evidence="4 5">
    <name type="scientific">Penicillium cataractarum</name>
    <dbReference type="NCBI Taxonomy" id="2100454"/>
    <lineage>
        <taxon>Eukaryota</taxon>
        <taxon>Fungi</taxon>
        <taxon>Dikarya</taxon>
        <taxon>Ascomycota</taxon>
        <taxon>Pezizomycotina</taxon>
        <taxon>Eurotiomycetes</taxon>
        <taxon>Eurotiomycetidae</taxon>
        <taxon>Eurotiales</taxon>
        <taxon>Aspergillaceae</taxon>
        <taxon>Penicillium</taxon>
    </lineage>
</organism>
<feature type="domain" description="DNA2/NAM7 helicase helicase" evidence="2">
    <location>
        <begin position="329"/>
        <end position="610"/>
    </location>
</feature>
<dbReference type="OrthoDB" id="4369999at2759"/>
<reference evidence="4" key="2">
    <citation type="journal article" date="2023" name="IMA Fungus">
        <title>Comparative genomic study of the Penicillium genus elucidates a diverse pangenome and 15 lateral gene transfer events.</title>
        <authorList>
            <person name="Petersen C."/>
            <person name="Sorensen T."/>
            <person name="Nielsen M.R."/>
            <person name="Sondergaard T.E."/>
            <person name="Sorensen J.L."/>
            <person name="Fitzpatrick D.A."/>
            <person name="Frisvad J.C."/>
            <person name="Nielsen K.L."/>
        </authorList>
    </citation>
    <scope>NUCLEOTIDE SEQUENCE</scope>
    <source>
        <strain evidence="4">IBT 29864</strain>
    </source>
</reference>
<proteinExistence type="predicted"/>
<dbReference type="GO" id="GO:0004386">
    <property type="term" value="F:helicase activity"/>
    <property type="evidence" value="ECO:0007669"/>
    <property type="project" value="InterPro"/>
</dbReference>
<dbReference type="PANTHER" id="PTHR10887">
    <property type="entry name" value="DNA2/NAM7 HELICASE FAMILY"/>
    <property type="match status" value="1"/>
</dbReference>
<dbReference type="RefSeq" id="XP_056552817.1">
    <property type="nucleotide sequence ID" value="XM_056700754.1"/>
</dbReference>
<keyword evidence="1" id="KW-0067">ATP-binding</keyword>
<dbReference type="PANTHER" id="PTHR10887:SF495">
    <property type="entry name" value="HELICASE SENATAXIN ISOFORM X1-RELATED"/>
    <property type="match status" value="1"/>
</dbReference>
<keyword evidence="5" id="KW-1185">Reference proteome</keyword>
<dbReference type="EMBL" id="JAPZBS010000007">
    <property type="protein sequence ID" value="KAJ5368075.1"/>
    <property type="molecule type" value="Genomic_DNA"/>
</dbReference>
<dbReference type="InterPro" id="IPR047187">
    <property type="entry name" value="SF1_C_Upf1"/>
</dbReference>
<name>A0A9W9RXE6_9EURO</name>
<dbReference type="GeneID" id="81439933"/>
<dbReference type="InterPro" id="IPR045055">
    <property type="entry name" value="DNA2/NAM7-like"/>
</dbReference>
<feature type="domain" description="DNA2/NAM7 helicase-like C-terminal" evidence="3">
    <location>
        <begin position="623"/>
        <end position="831"/>
    </location>
</feature>
<sequence length="881" mass="99556">MNFTLPMILTFTRRSSVLDLVNSKVFSSRIMAVFWLGHITETTHSLPALLHQTRCIPDPYLQVSFECAYHTALPAPELGDDEDTDTKIDKKVDAQGYRSFQRGCVKFTCHDAAHLKVIKLEAESDQNTDLQVTGFVEAIANKKRAIAPSSLIDKVPALRIAPDNGSLNVLRIELKKDAIIKTIGIHPPHELGEQNTAWLLISSHLKQSRSLNVVLKTSNEDLENTAYRMRQAWMAMKDTPGPFYLFHSNHPDNGPRDQRPVEFHAPRQVGFMHVHEYNTHFCHKLLIGLDINGKERKQIFAAGHEMYMKREEMKGLWDLLLMQRAITSKLNQGQRAAFDGLREMHALAVAIRGPPGTGKTYWACQILVPLIEHRNKETGKHHVIYAMSPTNEQANKFAVDIHLVLKEKVRRKDERPITVIRLLPWHFENANAGTDSEDTLRTICPADADVLALIYDMIFPGTVATLNDREKETERIGESSFSLVNHMAQELEADSKRKEETRKWAALKEQIEAFRVGLMSTAQTDSLKEGIRELRDFVLMSADVLVSTPYTACQGYLRDLIKPSHIVCDEANQISEPRLWPTLAWYTSANNPSFKAMVLMGDLLIPPTVLAPKDKCPFRSQLTVSFFDRFIANGLSLSDLYQQRRMHEDIAAGHKLAYYGSCLRTHISTNHNSSVRARTVRQLDKYLFNLESNVVVIDIPEGEQKSDNSAGATSSYNEENVEAVVAVVVKLLEYQPAKKRAASQFDDICILTFYSVQQKLHQQAMMKLHAEKPGLGADKVKIATVDRYQGHEADIIILDLVIVDKPGFAAAAGRMNSALTRAKAGLFVVASVRATVKACKENQPRCKFMKEIFDHWASKDICRRPKFIIKLLEDWKATCQR</sequence>
<keyword evidence="1" id="KW-0347">Helicase</keyword>
<evidence type="ECO:0000259" key="2">
    <source>
        <dbReference type="Pfam" id="PF13086"/>
    </source>
</evidence>
<dbReference type="InterPro" id="IPR041679">
    <property type="entry name" value="DNA2/NAM7-like_C"/>
</dbReference>
<keyword evidence="1" id="KW-0378">Hydrolase</keyword>
<evidence type="ECO:0000313" key="5">
    <source>
        <dbReference type="Proteomes" id="UP001147782"/>
    </source>
</evidence>
<dbReference type="InterPro" id="IPR041677">
    <property type="entry name" value="DNA2/NAM7_AAA_11"/>
</dbReference>
<comment type="caution">
    <text evidence="4">The sequence shown here is derived from an EMBL/GenBank/DDBJ whole genome shotgun (WGS) entry which is preliminary data.</text>
</comment>
<accession>A0A9W9RXE6</accession>
<dbReference type="AlphaFoldDB" id="A0A9W9RXE6"/>
<reference evidence="4" key="1">
    <citation type="submission" date="2022-11" db="EMBL/GenBank/DDBJ databases">
        <authorList>
            <person name="Petersen C."/>
        </authorList>
    </citation>
    <scope>NUCLEOTIDE SEQUENCE</scope>
    <source>
        <strain evidence="4">IBT 29864</strain>
    </source>
</reference>
<evidence type="ECO:0000259" key="3">
    <source>
        <dbReference type="Pfam" id="PF13087"/>
    </source>
</evidence>
<dbReference type="Pfam" id="PF13086">
    <property type="entry name" value="AAA_11"/>
    <property type="match status" value="1"/>
</dbReference>
<evidence type="ECO:0000313" key="4">
    <source>
        <dbReference type="EMBL" id="KAJ5368075.1"/>
    </source>
</evidence>
<gene>
    <name evidence="4" type="ORF">N7496_007835</name>
</gene>
<dbReference type="Proteomes" id="UP001147782">
    <property type="component" value="Unassembled WGS sequence"/>
</dbReference>
<dbReference type="CDD" id="cd18808">
    <property type="entry name" value="SF1_C_Upf1"/>
    <property type="match status" value="1"/>
</dbReference>
<keyword evidence="1" id="KW-0547">Nucleotide-binding</keyword>
<evidence type="ECO:0008006" key="6">
    <source>
        <dbReference type="Google" id="ProtNLM"/>
    </source>
</evidence>
<dbReference type="SUPFAM" id="SSF52540">
    <property type="entry name" value="P-loop containing nucleoside triphosphate hydrolases"/>
    <property type="match status" value="1"/>
</dbReference>